<name>A0A0C3PKN2_PHLG1</name>
<keyword evidence="2" id="KW-1185">Reference proteome</keyword>
<dbReference type="HOGENOM" id="CLU_2264705_0_0_1"/>
<evidence type="ECO:0000313" key="2">
    <source>
        <dbReference type="Proteomes" id="UP000053257"/>
    </source>
</evidence>
<gene>
    <name evidence="1" type="ORF">PHLGIDRAFT_443054</name>
</gene>
<proteinExistence type="predicted"/>
<protein>
    <submittedName>
        <fullName evidence="1">Uncharacterized protein</fullName>
    </submittedName>
</protein>
<evidence type="ECO:0000313" key="1">
    <source>
        <dbReference type="EMBL" id="KIP06893.1"/>
    </source>
</evidence>
<dbReference type="EMBL" id="KN840508">
    <property type="protein sequence ID" value="KIP06893.1"/>
    <property type="molecule type" value="Genomic_DNA"/>
</dbReference>
<organism evidence="1 2">
    <name type="scientific">Phlebiopsis gigantea (strain 11061_1 CR5-6)</name>
    <name type="common">White-rot fungus</name>
    <name type="synonym">Peniophora gigantea</name>
    <dbReference type="NCBI Taxonomy" id="745531"/>
    <lineage>
        <taxon>Eukaryota</taxon>
        <taxon>Fungi</taxon>
        <taxon>Dikarya</taxon>
        <taxon>Basidiomycota</taxon>
        <taxon>Agaricomycotina</taxon>
        <taxon>Agaricomycetes</taxon>
        <taxon>Polyporales</taxon>
        <taxon>Phanerochaetaceae</taxon>
        <taxon>Phlebiopsis</taxon>
    </lineage>
</organism>
<reference evidence="1 2" key="1">
    <citation type="journal article" date="2014" name="PLoS Genet.">
        <title>Analysis of the Phlebiopsis gigantea genome, transcriptome and secretome provides insight into its pioneer colonization strategies of wood.</title>
        <authorList>
            <person name="Hori C."/>
            <person name="Ishida T."/>
            <person name="Igarashi K."/>
            <person name="Samejima M."/>
            <person name="Suzuki H."/>
            <person name="Master E."/>
            <person name="Ferreira P."/>
            <person name="Ruiz-Duenas F.J."/>
            <person name="Held B."/>
            <person name="Canessa P."/>
            <person name="Larrondo L.F."/>
            <person name="Schmoll M."/>
            <person name="Druzhinina I.S."/>
            <person name="Kubicek C.P."/>
            <person name="Gaskell J.A."/>
            <person name="Kersten P."/>
            <person name="St John F."/>
            <person name="Glasner J."/>
            <person name="Sabat G."/>
            <person name="Splinter BonDurant S."/>
            <person name="Syed K."/>
            <person name="Yadav J."/>
            <person name="Mgbeahuruike A.C."/>
            <person name="Kovalchuk A."/>
            <person name="Asiegbu F.O."/>
            <person name="Lackner G."/>
            <person name="Hoffmeister D."/>
            <person name="Rencoret J."/>
            <person name="Gutierrez A."/>
            <person name="Sun H."/>
            <person name="Lindquist E."/>
            <person name="Barry K."/>
            <person name="Riley R."/>
            <person name="Grigoriev I.V."/>
            <person name="Henrissat B."/>
            <person name="Kues U."/>
            <person name="Berka R.M."/>
            <person name="Martinez A.T."/>
            <person name="Covert S.F."/>
            <person name="Blanchette R.A."/>
            <person name="Cullen D."/>
        </authorList>
    </citation>
    <scope>NUCLEOTIDE SEQUENCE [LARGE SCALE GENOMIC DNA]</scope>
    <source>
        <strain evidence="1 2">11061_1 CR5-6</strain>
    </source>
</reference>
<accession>A0A0C3PKN2</accession>
<dbReference type="AlphaFoldDB" id="A0A0C3PKN2"/>
<sequence length="103" mass="10835">MGTAFQAMHTSVRVGSAGALLFTTASGPRGATSKSQPVLETGLLSAIMGPWIHRCMSERGLTRFAGNDCVCQSDQGVVLKCHGVPTTDRTSPQQRQHATGYTG</sequence>
<dbReference type="Proteomes" id="UP000053257">
    <property type="component" value="Unassembled WGS sequence"/>
</dbReference>